<proteinExistence type="predicted"/>
<sequence length="51" mass="5581">MARSATYVESLFIRGLENSLLYRSSPTTVNMLALFLKSLASLSSSGKVPSW</sequence>
<keyword evidence="2" id="KW-1185">Reference proteome</keyword>
<evidence type="ECO:0000313" key="2">
    <source>
        <dbReference type="Proteomes" id="UP001341840"/>
    </source>
</evidence>
<evidence type="ECO:0000313" key="1">
    <source>
        <dbReference type="EMBL" id="MED6149584.1"/>
    </source>
</evidence>
<gene>
    <name evidence="1" type="ORF">PIB30_063909</name>
</gene>
<organism evidence="1 2">
    <name type="scientific">Stylosanthes scabra</name>
    <dbReference type="NCBI Taxonomy" id="79078"/>
    <lineage>
        <taxon>Eukaryota</taxon>
        <taxon>Viridiplantae</taxon>
        <taxon>Streptophyta</taxon>
        <taxon>Embryophyta</taxon>
        <taxon>Tracheophyta</taxon>
        <taxon>Spermatophyta</taxon>
        <taxon>Magnoliopsida</taxon>
        <taxon>eudicotyledons</taxon>
        <taxon>Gunneridae</taxon>
        <taxon>Pentapetalae</taxon>
        <taxon>rosids</taxon>
        <taxon>fabids</taxon>
        <taxon>Fabales</taxon>
        <taxon>Fabaceae</taxon>
        <taxon>Papilionoideae</taxon>
        <taxon>50 kb inversion clade</taxon>
        <taxon>dalbergioids sensu lato</taxon>
        <taxon>Dalbergieae</taxon>
        <taxon>Pterocarpus clade</taxon>
        <taxon>Stylosanthes</taxon>
    </lineage>
</organism>
<name>A0ABU6TMH6_9FABA</name>
<comment type="caution">
    <text evidence="1">The sequence shown here is derived from an EMBL/GenBank/DDBJ whole genome shotgun (WGS) entry which is preliminary data.</text>
</comment>
<accession>A0ABU6TMH6</accession>
<feature type="non-terminal residue" evidence="1">
    <location>
        <position position="51"/>
    </location>
</feature>
<dbReference type="Proteomes" id="UP001341840">
    <property type="component" value="Unassembled WGS sequence"/>
</dbReference>
<dbReference type="EMBL" id="JASCZI010091236">
    <property type="protein sequence ID" value="MED6149584.1"/>
    <property type="molecule type" value="Genomic_DNA"/>
</dbReference>
<protein>
    <submittedName>
        <fullName evidence="1">Uncharacterized protein</fullName>
    </submittedName>
</protein>
<reference evidence="1 2" key="1">
    <citation type="journal article" date="2023" name="Plants (Basel)">
        <title>Bridging the Gap: Combining Genomics and Transcriptomics Approaches to Understand Stylosanthes scabra, an Orphan Legume from the Brazilian Caatinga.</title>
        <authorList>
            <person name="Ferreira-Neto J.R.C."/>
            <person name="da Silva M.D."/>
            <person name="Binneck E."/>
            <person name="de Melo N.F."/>
            <person name="da Silva R.H."/>
            <person name="de Melo A.L.T.M."/>
            <person name="Pandolfi V."/>
            <person name="Bustamante F.O."/>
            <person name="Brasileiro-Vidal A.C."/>
            <person name="Benko-Iseppon A.M."/>
        </authorList>
    </citation>
    <scope>NUCLEOTIDE SEQUENCE [LARGE SCALE GENOMIC DNA]</scope>
    <source>
        <tissue evidence="1">Leaves</tissue>
    </source>
</reference>